<protein>
    <submittedName>
        <fullName evidence="6">NUDIX domain protein</fullName>
    </submittedName>
</protein>
<gene>
    <name evidence="6" type="ORF">PHISCL_03702</name>
</gene>
<dbReference type="GO" id="GO:0046872">
    <property type="term" value="F:metal ion binding"/>
    <property type="evidence" value="ECO:0007669"/>
    <property type="project" value="UniProtKB-KW"/>
</dbReference>
<dbReference type="InterPro" id="IPR050241">
    <property type="entry name" value="NAD-cap_RNA_hydrolase_NudC"/>
</dbReference>
<dbReference type="GO" id="GO:0035529">
    <property type="term" value="F:NADH pyrophosphatase activity"/>
    <property type="evidence" value="ECO:0007669"/>
    <property type="project" value="TreeGrafter"/>
</dbReference>
<evidence type="ECO:0000256" key="2">
    <source>
        <dbReference type="ARBA" id="ARBA00022723"/>
    </source>
</evidence>
<keyword evidence="4" id="KW-0460">Magnesium</keyword>
<dbReference type="GO" id="GO:0005777">
    <property type="term" value="C:peroxisome"/>
    <property type="evidence" value="ECO:0007669"/>
    <property type="project" value="TreeGrafter"/>
</dbReference>
<comment type="caution">
    <text evidence="6">The sequence shown here is derived from an EMBL/GenBank/DDBJ whole genome shotgun (WGS) entry which is preliminary data.</text>
</comment>
<dbReference type="CDD" id="cd02883">
    <property type="entry name" value="NUDIX_Hydrolase"/>
    <property type="match status" value="1"/>
</dbReference>
<name>A0A3A2ZNX8_9EURO</name>
<evidence type="ECO:0000256" key="1">
    <source>
        <dbReference type="ARBA" id="ARBA00001946"/>
    </source>
</evidence>
<dbReference type="InterPro" id="IPR015797">
    <property type="entry name" value="NUDIX_hydrolase-like_dom_sf"/>
</dbReference>
<dbReference type="InterPro" id="IPR000086">
    <property type="entry name" value="NUDIX_hydrolase_dom"/>
</dbReference>
<organism evidence="6 7">
    <name type="scientific">Aspergillus sclerotialis</name>
    <dbReference type="NCBI Taxonomy" id="2070753"/>
    <lineage>
        <taxon>Eukaryota</taxon>
        <taxon>Fungi</taxon>
        <taxon>Dikarya</taxon>
        <taxon>Ascomycota</taxon>
        <taxon>Pezizomycotina</taxon>
        <taxon>Eurotiomycetes</taxon>
        <taxon>Eurotiomycetidae</taxon>
        <taxon>Eurotiales</taxon>
        <taxon>Aspergillaceae</taxon>
        <taxon>Aspergillus</taxon>
        <taxon>Aspergillus subgen. Polypaecilum</taxon>
    </lineage>
</organism>
<evidence type="ECO:0000313" key="6">
    <source>
        <dbReference type="EMBL" id="RJE23943.1"/>
    </source>
</evidence>
<dbReference type="STRING" id="2070753.A0A3A2ZNX8"/>
<dbReference type="PANTHER" id="PTHR42904">
    <property type="entry name" value="NUDIX HYDROLASE, NUDC SUBFAMILY"/>
    <property type="match status" value="1"/>
</dbReference>
<dbReference type="Gene3D" id="3.90.79.10">
    <property type="entry name" value="Nucleoside Triphosphate Pyrophosphohydrolase"/>
    <property type="match status" value="1"/>
</dbReference>
<dbReference type="Proteomes" id="UP000266188">
    <property type="component" value="Unassembled WGS sequence"/>
</dbReference>
<dbReference type="EMBL" id="MVGC01000099">
    <property type="protein sequence ID" value="RJE23943.1"/>
    <property type="molecule type" value="Genomic_DNA"/>
</dbReference>
<keyword evidence="2" id="KW-0479">Metal-binding</keyword>
<evidence type="ECO:0000256" key="4">
    <source>
        <dbReference type="ARBA" id="ARBA00022842"/>
    </source>
</evidence>
<dbReference type="GO" id="GO:0006742">
    <property type="term" value="P:NADP+ catabolic process"/>
    <property type="evidence" value="ECO:0007669"/>
    <property type="project" value="TreeGrafter"/>
</dbReference>
<accession>A0A3A2ZNX8</accession>
<dbReference type="Pfam" id="PF00293">
    <property type="entry name" value="NUDIX"/>
    <property type="match status" value="1"/>
</dbReference>
<proteinExistence type="predicted"/>
<sequence length="190" mass="21562">MNKPTTFIVPGHLAQYNTPLSTFAATKPEFNYFVVGAYIFSTSHQPNTNPLALLLQRSFSDSYGGYWENPGGSVEPTDKTLLEGVAREVLEETGLHISKFLDLVCVDQWVSVKPDRVRKVAKFSFITEVYEAADEGWMDRVVLDDQEHQAIMWATEEQVREGVEKGGALKFVNEQGKNLLRAFELWRESR</sequence>
<reference evidence="7" key="1">
    <citation type="submission" date="2017-02" db="EMBL/GenBank/DDBJ databases">
        <authorList>
            <person name="Tafer H."/>
            <person name="Lopandic K."/>
        </authorList>
    </citation>
    <scope>NUCLEOTIDE SEQUENCE [LARGE SCALE GENOMIC DNA]</scope>
    <source>
        <strain evidence="7">CBS 366.77</strain>
    </source>
</reference>
<evidence type="ECO:0000259" key="5">
    <source>
        <dbReference type="PROSITE" id="PS51462"/>
    </source>
</evidence>
<dbReference type="OrthoDB" id="276276at2759"/>
<feature type="domain" description="Nudix hydrolase" evidence="5">
    <location>
        <begin position="30"/>
        <end position="184"/>
    </location>
</feature>
<dbReference type="PANTHER" id="PTHR42904:SF1">
    <property type="entry name" value="NUCLEOSIDE DIPHOSPHATE-LINKED MOIETY X MOTIF 17"/>
    <property type="match status" value="1"/>
</dbReference>
<dbReference type="PROSITE" id="PS51462">
    <property type="entry name" value="NUDIX"/>
    <property type="match status" value="1"/>
</dbReference>
<keyword evidence="3" id="KW-0378">Hydrolase</keyword>
<dbReference type="AlphaFoldDB" id="A0A3A2ZNX8"/>
<dbReference type="SUPFAM" id="SSF55811">
    <property type="entry name" value="Nudix"/>
    <property type="match status" value="1"/>
</dbReference>
<dbReference type="GO" id="GO:0005829">
    <property type="term" value="C:cytosol"/>
    <property type="evidence" value="ECO:0007669"/>
    <property type="project" value="TreeGrafter"/>
</dbReference>
<dbReference type="GO" id="GO:0019677">
    <property type="term" value="P:NAD+ catabolic process"/>
    <property type="evidence" value="ECO:0007669"/>
    <property type="project" value="TreeGrafter"/>
</dbReference>
<evidence type="ECO:0000256" key="3">
    <source>
        <dbReference type="ARBA" id="ARBA00022801"/>
    </source>
</evidence>
<evidence type="ECO:0000313" key="7">
    <source>
        <dbReference type="Proteomes" id="UP000266188"/>
    </source>
</evidence>
<comment type="cofactor">
    <cofactor evidence="1">
        <name>Mg(2+)</name>
        <dbReference type="ChEBI" id="CHEBI:18420"/>
    </cofactor>
</comment>
<keyword evidence="7" id="KW-1185">Reference proteome</keyword>